<reference evidence="2 3" key="1">
    <citation type="submission" date="2018-06" db="EMBL/GenBank/DDBJ databases">
        <title>Comparative genomics reveals the genomic features of Rhizophagus irregularis, R. cerebriforme, R. diaphanum and Gigaspora rosea, and their symbiotic lifestyle signature.</title>
        <authorList>
            <person name="Morin E."/>
            <person name="San Clemente H."/>
            <person name="Chen E.C.H."/>
            <person name="De La Providencia I."/>
            <person name="Hainaut M."/>
            <person name="Kuo A."/>
            <person name="Kohler A."/>
            <person name="Murat C."/>
            <person name="Tang N."/>
            <person name="Roy S."/>
            <person name="Loubradou J."/>
            <person name="Henrissat B."/>
            <person name="Grigoriev I.V."/>
            <person name="Corradi N."/>
            <person name="Roux C."/>
            <person name="Martin F.M."/>
        </authorList>
    </citation>
    <scope>NUCLEOTIDE SEQUENCE [LARGE SCALE GENOMIC DNA]</scope>
    <source>
        <strain evidence="2 3">DAOM 194757</strain>
    </source>
</reference>
<dbReference type="AlphaFoldDB" id="A0A397TQ43"/>
<evidence type="ECO:0000256" key="1">
    <source>
        <dbReference type="SAM" id="Coils"/>
    </source>
</evidence>
<feature type="coiled-coil region" evidence="1">
    <location>
        <begin position="56"/>
        <end position="90"/>
    </location>
</feature>
<accession>A0A397TQ43</accession>
<evidence type="ECO:0000313" key="3">
    <source>
        <dbReference type="Proteomes" id="UP000266673"/>
    </source>
</evidence>
<evidence type="ECO:0000313" key="2">
    <source>
        <dbReference type="EMBL" id="RIB00305.1"/>
    </source>
</evidence>
<dbReference type="Proteomes" id="UP000266673">
    <property type="component" value="Unassembled WGS sequence"/>
</dbReference>
<keyword evidence="1" id="KW-0175">Coiled coil</keyword>
<dbReference type="EMBL" id="QKWP01004560">
    <property type="protein sequence ID" value="RIB00305.1"/>
    <property type="molecule type" value="Genomic_DNA"/>
</dbReference>
<comment type="caution">
    <text evidence="2">The sequence shown here is derived from an EMBL/GenBank/DDBJ whole genome shotgun (WGS) entry which is preliminary data.</text>
</comment>
<name>A0A397TQ43_9GLOM</name>
<dbReference type="OrthoDB" id="10594109at2759"/>
<protein>
    <submittedName>
        <fullName evidence="2">Uncharacterized protein</fullName>
    </submittedName>
</protein>
<organism evidence="2 3">
    <name type="scientific">Gigaspora rosea</name>
    <dbReference type="NCBI Taxonomy" id="44941"/>
    <lineage>
        <taxon>Eukaryota</taxon>
        <taxon>Fungi</taxon>
        <taxon>Fungi incertae sedis</taxon>
        <taxon>Mucoromycota</taxon>
        <taxon>Glomeromycotina</taxon>
        <taxon>Glomeromycetes</taxon>
        <taxon>Diversisporales</taxon>
        <taxon>Gigasporaceae</taxon>
        <taxon>Gigaspora</taxon>
    </lineage>
</organism>
<gene>
    <name evidence="2" type="ORF">C2G38_2051757</name>
</gene>
<sequence>MSENIMKMSENNKKDMMKMFEMSEDNKKDMMKISENNNKDMMKMFEDNNKDIMKMFEDNNKEKMKIVENLKKLSEEKSTLMIQKNKKNSNYIFIYWDEFEKETEYPYKMVSDVILSTTS</sequence>
<keyword evidence="3" id="KW-1185">Reference proteome</keyword>
<proteinExistence type="predicted"/>